<sequence length="728" mass="83509">MVSDSIIRGMTNAVYQEAAEEHGIESLGVLNLSVKKQLERLGQCIAKAGNFEKSLIMKNDLDEAFYCLKATLKALCQRVNEIVYAPESSVEEWKVELDICQKVEAMVFSSVVQGLQCEYEKQIWDVSNNLVLNDRFNVISSLRHELDSIQKYFVGPEVGNLSSQGSAEMDHFHRKVSSNHGLPSAELSNGNGKGEESKVFLPENFETSPLKHMIKQDLYQHFRTVITEMKRGHESTVQQMTDVNFSLRRELLKERELMKEIGPFVAFKKDKDFENLKKKIPEVIAKLDDIVREKEKFSEFCNHSKDTMGSMLVENCHLKNLLRDKIIEQSRAEENRQKDGDVKFRITQNVGTHGVFHPIIIASESDYEEFSCLQSSIIQQINGIIYQEALGDMSMELIGLKEKCLTDSKSLNFLQRKVLEIENELAMKVEENKDLKHQILMLESSVKEKEKSLLEITALLEKDKLQFTAELDKLLHLRAEQEALLLDKNEELVLLRGKIEDSLKQIDSYTLELYNLKQGLKLSEEKLRMSDEEKTKLISVLELKQIDMELMKEKDNVHIKHLQSLCHVIQGLSKSFGDFELRIKESIGWHNVRLENSAFQLQSLIPKVNVLRRTGFLYKERLEKKCSDHQKAESEVDLLGDEVDALLSLLEKIYVALDHYSPILQHYPGSFLSLHGSFFIRLLLTPGSCPSSAQYLPNLMQASLYSGVPWLAWHWVSLTNCEHEDLLG</sequence>
<dbReference type="Gramene" id="AUR62027558-RA">
    <property type="protein sequence ID" value="AUR62027558-RA:cds"/>
    <property type="gene ID" value="AUR62027558"/>
</dbReference>
<dbReference type="AlphaFoldDB" id="A0A803MDL5"/>
<reference evidence="2" key="1">
    <citation type="journal article" date="2017" name="Nature">
        <title>The genome of Chenopodium quinoa.</title>
        <authorList>
            <person name="Jarvis D.E."/>
            <person name="Ho Y.S."/>
            <person name="Lightfoot D.J."/>
            <person name="Schmoeckel S.M."/>
            <person name="Li B."/>
            <person name="Borm T.J.A."/>
            <person name="Ohyanagi H."/>
            <person name="Mineta K."/>
            <person name="Michell C.T."/>
            <person name="Saber N."/>
            <person name="Kharbatia N.M."/>
            <person name="Rupper R.R."/>
            <person name="Sharp A.R."/>
            <person name="Dally N."/>
            <person name="Boughton B.A."/>
            <person name="Woo Y.H."/>
            <person name="Gao G."/>
            <person name="Schijlen E.G.W.M."/>
            <person name="Guo X."/>
            <person name="Momin A.A."/>
            <person name="Negrao S."/>
            <person name="Al-Babili S."/>
            <person name="Gehring C."/>
            <person name="Roessner U."/>
            <person name="Jung C."/>
            <person name="Murphy K."/>
            <person name="Arold S.T."/>
            <person name="Gojobori T."/>
            <person name="van der Linden C.G."/>
            <person name="van Loo E.N."/>
            <person name="Jellen E.N."/>
            <person name="Maughan P.J."/>
            <person name="Tester M."/>
        </authorList>
    </citation>
    <scope>NUCLEOTIDE SEQUENCE [LARGE SCALE GENOMIC DNA]</scope>
    <source>
        <strain evidence="2">cv. PI 614886</strain>
    </source>
</reference>
<evidence type="ECO:0000313" key="2">
    <source>
        <dbReference type="EnsemblPlants" id="AUR62027558-RA:cds"/>
    </source>
</evidence>
<dbReference type="PANTHER" id="PTHR33883:SF10">
    <property type="entry name" value="WPP DOMAIN-ASSOCIATED PROTEIN"/>
    <property type="match status" value="1"/>
</dbReference>
<accession>A0A803MDL5</accession>
<dbReference type="Proteomes" id="UP000596660">
    <property type="component" value="Unplaced"/>
</dbReference>
<proteinExistence type="predicted"/>
<evidence type="ECO:0000313" key="3">
    <source>
        <dbReference type="Proteomes" id="UP000596660"/>
    </source>
</evidence>
<organism evidence="2 3">
    <name type="scientific">Chenopodium quinoa</name>
    <name type="common">Quinoa</name>
    <dbReference type="NCBI Taxonomy" id="63459"/>
    <lineage>
        <taxon>Eukaryota</taxon>
        <taxon>Viridiplantae</taxon>
        <taxon>Streptophyta</taxon>
        <taxon>Embryophyta</taxon>
        <taxon>Tracheophyta</taxon>
        <taxon>Spermatophyta</taxon>
        <taxon>Magnoliopsida</taxon>
        <taxon>eudicotyledons</taxon>
        <taxon>Gunneridae</taxon>
        <taxon>Pentapetalae</taxon>
        <taxon>Caryophyllales</taxon>
        <taxon>Chenopodiaceae</taxon>
        <taxon>Chenopodioideae</taxon>
        <taxon>Atripliceae</taxon>
        <taxon>Chenopodium</taxon>
    </lineage>
</organism>
<dbReference type="PANTHER" id="PTHR33883">
    <property type="entry name" value="WPP DOMAIN-ASSOCIATED PROTEIN"/>
    <property type="match status" value="1"/>
</dbReference>
<keyword evidence="1" id="KW-0175">Coiled coil</keyword>
<dbReference type="EnsemblPlants" id="AUR62027558-RA">
    <property type="protein sequence ID" value="AUR62027558-RA:cds"/>
    <property type="gene ID" value="AUR62027558"/>
</dbReference>
<dbReference type="InterPro" id="IPR037490">
    <property type="entry name" value="WAP"/>
</dbReference>
<name>A0A803MDL5_CHEQI</name>
<keyword evidence="3" id="KW-1185">Reference proteome</keyword>
<reference evidence="2" key="2">
    <citation type="submission" date="2021-03" db="UniProtKB">
        <authorList>
            <consortium name="EnsemblPlants"/>
        </authorList>
    </citation>
    <scope>IDENTIFICATION</scope>
</reference>
<evidence type="ECO:0000256" key="1">
    <source>
        <dbReference type="SAM" id="Coils"/>
    </source>
</evidence>
<feature type="coiled-coil region" evidence="1">
    <location>
        <begin position="411"/>
        <end position="452"/>
    </location>
</feature>
<protein>
    <submittedName>
        <fullName evidence="2">Uncharacterized protein</fullName>
    </submittedName>
</protein>
<dbReference type="OMA" id="CQFNPLV"/>